<protein>
    <submittedName>
        <fullName evidence="4">CBS domain-containing protein</fullName>
    </submittedName>
</protein>
<comment type="caution">
    <text evidence="4">The sequence shown here is derived from an EMBL/GenBank/DDBJ whole genome shotgun (WGS) entry which is preliminary data.</text>
</comment>
<organism evidence="4 5">
    <name type="scientific">Nesterenkonia lutea</name>
    <dbReference type="NCBI Taxonomy" id="272919"/>
    <lineage>
        <taxon>Bacteria</taxon>
        <taxon>Bacillati</taxon>
        <taxon>Actinomycetota</taxon>
        <taxon>Actinomycetes</taxon>
        <taxon>Micrococcales</taxon>
        <taxon>Micrococcaceae</taxon>
        <taxon>Nesterenkonia</taxon>
    </lineage>
</organism>
<accession>A0ABR9JC55</accession>
<feature type="domain" description="CBS" evidence="3">
    <location>
        <begin position="74"/>
        <end position="131"/>
    </location>
</feature>
<dbReference type="EMBL" id="JADBED010000001">
    <property type="protein sequence ID" value="MBE1523365.1"/>
    <property type="molecule type" value="Genomic_DNA"/>
</dbReference>
<dbReference type="Gene3D" id="3.10.580.10">
    <property type="entry name" value="CBS-domain"/>
    <property type="match status" value="1"/>
</dbReference>
<evidence type="ECO:0000313" key="4">
    <source>
        <dbReference type="EMBL" id="MBE1523365.1"/>
    </source>
</evidence>
<dbReference type="PROSITE" id="PS51371">
    <property type="entry name" value="CBS"/>
    <property type="match status" value="2"/>
</dbReference>
<evidence type="ECO:0000256" key="2">
    <source>
        <dbReference type="PROSITE-ProRule" id="PRU00703"/>
    </source>
</evidence>
<gene>
    <name evidence="4" type="ORF">H4W27_000483</name>
</gene>
<evidence type="ECO:0000259" key="3">
    <source>
        <dbReference type="PROSITE" id="PS51371"/>
    </source>
</evidence>
<dbReference type="SMART" id="SM00116">
    <property type="entry name" value="CBS"/>
    <property type="match status" value="2"/>
</dbReference>
<keyword evidence="1 2" id="KW-0129">CBS domain</keyword>
<keyword evidence="5" id="KW-1185">Reference proteome</keyword>
<dbReference type="Proteomes" id="UP000643525">
    <property type="component" value="Unassembled WGS sequence"/>
</dbReference>
<dbReference type="InterPro" id="IPR000644">
    <property type="entry name" value="CBS_dom"/>
</dbReference>
<proteinExistence type="predicted"/>
<sequence length="151" mass="15967">MTSVAEIMSCGAPCLDVDSTLEEAALAMSEARTEALPLADAAGTFLGVVARRDILRASRSLGDLARSMKAKDLMDPDAPTIGINDRIEKAMAEMAIHQVQHLPVLDGAMVSGMLSSADIAQAAPLVQIEQLIEHVALIPDQEPLPARRNGL</sequence>
<evidence type="ECO:0000256" key="1">
    <source>
        <dbReference type="ARBA" id="ARBA00023122"/>
    </source>
</evidence>
<dbReference type="PANTHER" id="PTHR43080:SF2">
    <property type="entry name" value="CBS DOMAIN-CONTAINING PROTEIN"/>
    <property type="match status" value="1"/>
</dbReference>
<dbReference type="PANTHER" id="PTHR43080">
    <property type="entry name" value="CBS DOMAIN-CONTAINING PROTEIN CBSX3, MITOCHONDRIAL"/>
    <property type="match status" value="1"/>
</dbReference>
<dbReference type="Pfam" id="PF00571">
    <property type="entry name" value="CBS"/>
    <property type="match status" value="2"/>
</dbReference>
<dbReference type="SUPFAM" id="SSF54631">
    <property type="entry name" value="CBS-domain pair"/>
    <property type="match status" value="1"/>
</dbReference>
<name>A0ABR9JC55_9MICC</name>
<dbReference type="InterPro" id="IPR046342">
    <property type="entry name" value="CBS_dom_sf"/>
</dbReference>
<dbReference type="InterPro" id="IPR051257">
    <property type="entry name" value="Diverse_CBS-Domain"/>
</dbReference>
<reference evidence="4 5" key="1">
    <citation type="submission" date="2020-10" db="EMBL/GenBank/DDBJ databases">
        <title>Sequencing the genomes of 1000 actinobacteria strains.</title>
        <authorList>
            <person name="Klenk H.-P."/>
        </authorList>
    </citation>
    <scope>NUCLEOTIDE SEQUENCE [LARGE SCALE GENOMIC DNA]</scope>
    <source>
        <strain evidence="4 5">DSM 15666</strain>
    </source>
</reference>
<dbReference type="RefSeq" id="WP_192594523.1">
    <property type="nucleotide sequence ID" value="NZ_BAAALJ010000017.1"/>
</dbReference>
<evidence type="ECO:0000313" key="5">
    <source>
        <dbReference type="Proteomes" id="UP000643525"/>
    </source>
</evidence>
<feature type="domain" description="CBS" evidence="3">
    <location>
        <begin position="8"/>
        <end position="64"/>
    </location>
</feature>